<organism evidence="4 5">
    <name type="scientific">Microbacterium enclense</name>
    <dbReference type="NCBI Taxonomy" id="993073"/>
    <lineage>
        <taxon>Bacteria</taxon>
        <taxon>Bacillati</taxon>
        <taxon>Actinomycetota</taxon>
        <taxon>Actinomycetes</taxon>
        <taxon>Micrococcales</taxon>
        <taxon>Microbacteriaceae</taxon>
        <taxon>Microbacterium</taxon>
    </lineage>
</organism>
<dbReference type="InterPro" id="IPR000415">
    <property type="entry name" value="Nitroreductase-like"/>
</dbReference>
<dbReference type="GO" id="GO:0016491">
    <property type="term" value="F:oxidoreductase activity"/>
    <property type="evidence" value="ECO:0007669"/>
    <property type="project" value="UniProtKB-KW"/>
</dbReference>
<comment type="caution">
    <text evidence="4">The sequence shown here is derived from an EMBL/GenBank/DDBJ whole genome shotgun (WGS) entry which is preliminary data.</text>
</comment>
<name>A0A443J9Y0_9MICO</name>
<dbReference type="PANTHER" id="PTHR43673">
    <property type="entry name" value="NAD(P)H NITROREDUCTASE YDGI-RELATED"/>
    <property type="match status" value="1"/>
</dbReference>
<comment type="similarity">
    <text evidence="1">Belongs to the nitroreductase family.</text>
</comment>
<feature type="domain" description="Nitroreductase" evidence="3">
    <location>
        <begin position="20"/>
        <end position="77"/>
    </location>
</feature>
<reference evidence="4 5" key="1">
    <citation type="journal article" date="2018" name="Front. Microbiol.">
        <title>Novel Insights Into Bacterial Dimethylsulfoniopropionate Catabolism in the East China Sea.</title>
        <authorList>
            <person name="Liu J."/>
            <person name="Liu J."/>
            <person name="Zhang S.H."/>
            <person name="Liang J."/>
            <person name="Lin H."/>
            <person name="Song D."/>
            <person name="Yang G.P."/>
            <person name="Todd J.D."/>
            <person name="Zhang X.H."/>
        </authorList>
    </citation>
    <scope>NUCLEOTIDE SEQUENCE [LARGE SCALE GENOMIC DNA]</scope>
    <source>
        <strain evidence="4 5">ZYFD042</strain>
    </source>
</reference>
<dbReference type="OrthoDB" id="9802510at2"/>
<dbReference type="EMBL" id="RBZY01000041">
    <property type="protein sequence ID" value="RWR17342.1"/>
    <property type="molecule type" value="Genomic_DNA"/>
</dbReference>
<dbReference type="PANTHER" id="PTHR43673:SF10">
    <property type="entry name" value="NADH DEHYDROGENASE_NAD(P)H NITROREDUCTASE XCC3605-RELATED"/>
    <property type="match status" value="1"/>
</dbReference>
<evidence type="ECO:0000313" key="5">
    <source>
        <dbReference type="Proteomes" id="UP000285970"/>
    </source>
</evidence>
<evidence type="ECO:0000313" key="4">
    <source>
        <dbReference type="EMBL" id="RWR17342.1"/>
    </source>
</evidence>
<dbReference type="Proteomes" id="UP000285970">
    <property type="component" value="Unassembled WGS sequence"/>
</dbReference>
<sequence>MSHVLDRAAQTDVPILDVLAERWSTRVFDAEAPIDEEALRAAFEAARWSPSANNTQPWRFVLARRGTDAHARIVESLVGFNQGWAPAAGALFVVLAETADAEGTARPWATYDAGQAAAFFTVEAHARGLATHTMGGFSADQLRAAFDIDPRFIPVTVIAVGAFGDPAAAEEAVRAREAAPRTRRPLADSLLLDA</sequence>
<dbReference type="RefSeq" id="WP_128218296.1">
    <property type="nucleotide sequence ID" value="NZ_RBZY01000041.1"/>
</dbReference>
<keyword evidence="2" id="KW-0560">Oxidoreductase</keyword>
<accession>A0A443J9Y0</accession>
<feature type="domain" description="Nitroreductase" evidence="3">
    <location>
        <begin position="79"/>
        <end position="161"/>
    </location>
</feature>
<dbReference type="InterPro" id="IPR029479">
    <property type="entry name" value="Nitroreductase"/>
</dbReference>
<evidence type="ECO:0000256" key="1">
    <source>
        <dbReference type="ARBA" id="ARBA00007118"/>
    </source>
</evidence>
<protein>
    <submittedName>
        <fullName evidence="4">Nitroreductase</fullName>
    </submittedName>
</protein>
<evidence type="ECO:0000259" key="3">
    <source>
        <dbReference type="Pfam" id="PF00881"/>
    </source>
</evidence>
<dbReference type="AlphaFoldDB" id="A0A443J9Y0"/>
<proteinExistence type="inferred from homology"/>
<dbReference type="CDD" id="cd02138">
    <property type="entry name" value="TdsD-like"/>
    <property type="match status" value="1"/>
</dbReference>
<evidence type="ECO:0000256" key="2">
    <source>
        <dbReference type="ARBA" id="ARBA00023002"/>
    </source>
</evidence>
<gene>
    <name evidence="4" type="ORF">D8Y23_11665</name>
</gene>
<dbReference type="Gene3D" id="3.40.109.10">
    <property type="entry name" value="NADH Oxidase"/>
    <property type="match status" value="1"/>
</dbReference>
<dbReference type="Pfam" id="PF00881">
    <property type="entry name" value="Nitroreductase"/>
    <property type="match status" value="2"/>
</dbReference>
<dbReference type="SUPFAM" id="SSF55469">
    <property type="entry name" value="FMN-dependent nitroreductase-like"/>
    <property type="match status" value="1"/>
</dbReference>